<reference evidence="1 2" key="1">
    <citation type="submission" date="2019-03" db="EMBL/GenBank/DDBJ databases">
        <title>First draft genome of Liparis tanakae, snailfish: a comprehensive survey of snailfish specific genes.</title>
        <authorList>
            <person name="Kim W."/>
            <person name="Song I."/>
            <person name="Jeong J.-H."/>
            <person name="Kim D."/>
            <person name="Kim S."/>
            <person name="Ryu S."/>
            <person name="Song J.Y."/>
            <person name="Lee S.K."/>
        </authorList>
    </citation>
    <scope>NUCLEOTIDE SEQUENCE [LARGE SCALE GENOMIC DNA]</scope>
    <source>
        <tissue evidence="1">Muscle</tissue>
    </source>
</reference>
<proteinExistence type="predicted"/>
<protein>
    <submittedName>
        <fullName evidence="1">Uncharacterized protein</fullName>
    </submittedName>
</protein>
<evidence type="ECO:0000313" key="2">
    <source>
        <dbReference type="Proteomes" id="UP000314294"/>
    </source>
</evidence>
<dbReference type="EMBL" id="SRLO01008715">
    <property type="protein sequence ID" value="TNN27202.1"/>
    <property type="molecule type" value="Genomic_DNA"/>
</dbReference>
<organism evidence="1 2">
    <name type="scientific">Liparis tanakae</name>
    <name type="common">Tanaka's snailfish</name>
    <dbReference type="NCBI Taxonomy" id="230148"/>
    <lineage>
        <taxon>Eukaryota</taxon>
        <taxon>Metazoa</taxon>
        <taxon>Chordata</taxon>
        <taxon>Craniata</taxon>
        <taxon>Vertebrata</taxon>
        <taxon>Euteleostomi</taxon>
        <taxon>Actinopterygii</taxon>
        <taxon>Neopterygii</taxon>
        <taxon>Teleostei</taxon>
        <taxon>Neoteleostei</taxon>
        <taxon>Acanthomorphata</taxon>
        <taxon>Eupercaria</taxon>
        <taxon>Perciformes</taxon>
        <taxon>Cottioidei</taxon>
        <taxon>Cottales</taxon>
        <taxon>Liparidae</taxon>
        <taxon>Liparis</taxon>
    </lineage>
</organism>
<name>A0A4Z2EFV8_9TELE</name>
<comment type="caution">
    <text evidence="1">The sequence shown here is derived from an EMBL/GenBank/DDBJ whole genome shotgun (WGS) entry which is preliminary data.</text>
</comment>
<dbReference type="AlphaFoldDB" id="A0A4Z2EFV8"/>
<dbReference type="Proteomes" id="UP000314294">
    <property type="component" value="Unassembled WGS sequence"/>
</dbReference>
<evidence type="ECO:0000313" key="1">
    <source>
        <dbReference type="EMBL" id="TNN27202.1"/>
    </source>
</evidence>
<keyword evidence="2" id="KW-1185">Reference proteome</keyword>
<sequence length="81" mass="9346">MRGLGPCSCCLRALYLRRLRSRAQLYCRLPRLEDIRPSTFSTHADNGLTELGLICRRYTENSPYTLEPTAETAILYVHTNR</sequence>
<accession>A0A4Z2EFV8</accession>
<gene>
    <name evidence="1" type="ORF">EYF80_062655</name>
</gene>